<sequence length="69" mass="7764">MCAILKVIAHLWNKNKRRELNSIRVILCVPSKCSMNGSSMVCSSTGTMVDNSEQQGTWLSYRLHLQPTP</sequence>
<name>A0A016T4Y4_9BILA</name>
<dbReference type="EMBL" id="JARK01001474">
    <property type="protein sequence ID" value="EYB97691.1"/>
    <property type="molecule type" value="Genomic_DNA"/>
</dbReference>
<evidence type="ECO:0000313" key="1">
    <source>
        <dbReference type="EMBL" id="EYB97691.1"/>
    </source>
</evidence>
<gene>
    <name evidence="1" type="primary">Acey_s0138.g2060</name>
    <name evidence="1" type="ORF">Y032_0138g2060</name>
</gene>
<evidence type="ECO:0000313" key="2">
    <source>
        <dbReference type="Proteomes" id="UP000024635"/>
    </source>
</evidence>
<protein>
    <submittedName>
        <fullName evidence="1">Uncharacterized protein</fullName>
    </submittedName>
</protein>
<organism evidence="1 2">
    <name type="scientific">Ancylostoma ceylanicum</name>
    <dbReference type="NCBI Taxonomy" id="53326"/>
    <lineage>
        <taxon>Eukaryota</taxon>
        <taxon>Metazoa</taxon>
        <taxon>Ecdysozoa</taxon>
        <taxon>Nematoda</taxon>
        <taxon>Chromadorea</taxon>
        <taxon>Rhabditida</taxon>
        <taxon>Rhabditina</taxon>
        <taxon>Rhabditomorpha</taxon>
        <taxon>Strongyloidea</taxon>
        <taxon>Ancylostomatidae</taxon>
        <taxon>Ancylostomatinae</taxon>
        <taxon>Ancylostoma</taxon>
    </lineage>
</organism>
<comment type="caution">
    <text evidence="1">The sequence shown here is derived from an EMBL/GenBank/DDBJ whole genome shotgun (WGS) entry which is preliminary data.</text>
</comment>
<dbReference type="AlphaFoldDB" id="A0A016T4Y4"/>
<keyword evidence="2" id="KW-1185">Reference proteome</keyword>
<reference evidence="2" key="1">
    <citation type="journal article" date="2015" name="Nat. Genet.">
        <title>The genome and transcriptome of the zoonotic hookworm Ancylostoma ceylanicum identify infection-specific gene families.</title>
        <authorList>
            <person name="Schwarz E.M."/>
            <person name="Hu Y."/>
            <person name="Antoshechkin I."/>
            <person name="Miller M.M."/>
            <person name="Sternberg P.W."/>
            <person name="Aroian R.V."/>
        </authorList>
    </citation>
    <scope>NUCLEOTIDE SEQUENCE</scope>
    <source>
        <strain evidence="2">HY135</strain>
    </source>
</reference>
<proteinExistence type="predicted"/>
<dbReference type="Proteomes" id="UP000024635">
    <property type="component" value="Unassembled WGS sequence"/>
</dbReference>
<accession>A0A016T4Y4</accession>